<dbReference type="AlphaFoldDB" id="A0A6M9PH48"/>
<comment type="similarity">
    <text evidence="4">Belongs to the methyl-accepting chemotaxis (MCP) protein family.</text>
</comment>
<feature type="domain" description="T-SNARE coiled-coil homology" evidence="9">
    <location>
        <begin position="443"/>
        <end position="505"/>
    </location>
</feature>
<evidence type="ECO:0000256" key="4">
    <source>
        <dbReference type="ARBA" id="ARBA00029447"/>
    </source>
</evidence>
<dbReference type="InterPro" id="IPR024478">
    <property type="entry name" value="HlyB_4HB_MCP"/>
</dbReference>
<keyword evidence="3 5" id="KW-0807">Transducer</keyword>
<evidence type="ECO:0000256" key="5">
    <source>
        <dbReference type="PROSITE-ProRule" id="PRU00284"/>
    </source>
</evidence>
<dbReference type="PANTHER" id="PTHR32089:SF112">
    <property type="entry name" value="LYSOZYME-LIKE PROTEIN-RELATED"/>
    <property type="match status" value="1"/>
</dbReference>
<name>A0A6M9PH48_9BURK</name>
<dbReference type="PROSITE" id="PS50192">
    <property type="entry name" value="T_SNARE"/>
    <property type="match status" value="1"/>
</dbReference>
<evidence type="ECO:0000256" key="6">
    <source>
        <dbReference type="SAM" id="Coils"/>
    </source>
</evidence>
<keyword evidence="7" id="KW-0812">Transmembrane</keyword>
<gene>
    <name evidence="10" type="ORF">DCO16_03205</name>
</gene>
<dbReference type="InterPro" id="IPR000727">
    <property type="entry name" value="T_SNARE_dom"/>
</dbReference>
<keyword evidence="7" id="KW-1133">Transmembrane helix</keyword>
<dbReference type="KEGG" id="pani:DCO16_03205"/>
<dbReference type="Pfam" id="PF00015">
    <property type="entry name" value="MCPsignal"/>
    <property type="match status" value="1"/>
</dbReference>
<dbReference type="PANTHER" id="PTHR32089">
    <property type="entry name" value="METHYL-ACCEPTING CHEMOTAXIS PROTEIN MCPB"/>
    <property type="match status" value="1"/>
</dbReference>
<keyword evidence="6" id="KW-0175">Coiled coil</keyword>
<evidence type="ECO:0000256" key="1">
    <source>
        <dbReference type="ARBA" id="ARBA00004429"/>
    </source>
</evidence>
<dbReference type="RefSeq" id="WP_173942320.1">
    <property type="nucleotide sequence ID" value="NZ_CBCSCD010000003.1"/>
</dbReference>
<dbReference type="SUPFAM" id="SSF58104">
    <property type="entry name" value="Methyl-accepting chemotaxis protein (MCP) signaling domain"/>
    <property type="match status" value="1"/>
</dbReference>
<feature type="transmembrane region" description="Helical" evidence="7">
    <location>
        <begin position="21"/>
        <end position="41"/>
    </location>
</feature>
<keyword evidence="7" id="KW-0472">Membrane</keyword>
<feature type="transmembrane region" description="Helical" evidence="7">
    <location>
        <begin position="202"/>
        <end position="224"/>
    </location>
</feature>
<dbReference type="InterPro" id="IPR004090">
    <property type="entry name" value="Chemotax_Me-accpt_rcpt"/>
</dbReference>
<proteinExistence type="inferred from homology"/>
<keyword evidence="2" id="KW-1003">Cell membrane</keyword>
<feature type="domain" description="Methyl-accepting transducer" evidence="8">
    <location>
        <begin position="284"/>
        <end position="520"/>
    </location>
</feature>
<feature type="coiled-coil region" evidence="6">
    <location>
        <begin position="88"/>
        <end position="119"/>
    </location>
</feature>
<dbReference type="InterPro" id="IPR004089">
    <property type="entry name" value="MCPsignal_dom"/>
</dbReference>
<dbReference type="Proteomes" id="UP000500806">
    <property type="component" value="Chromosome"/>
</dbReference>
<dbReference type="GO" id="GO:0005886">
    <property type="term" value="C:plasma membrane"/>
    <property type="evidence" value="ECO:0007669"/>
    <property type="project" value="UniProtKB-SubCell"/>
</dbReference>
<evidence type="ECO:0000256" key="7">
    <source>
        <dbReference type="SAM" id="Phobius"/>
    </source>
</evidence>
<comment type="subcellular location">
    <subcellularLocation>
        <location evidence="1">Cell inner membrane</location>
        <topology evidence="1">Multi-pass membrane protein</topology>
    </subcellularLocation>
</comment>
<protein>
    <recommendedName>
        <fullName evidence="12">Methyl-accepting chemotaxis protein</fullName>
    </recommendedName>
</protein>
<dbReference type="GO" id="GO:0006935">
    <property type="term" value="P:chemotaxis"/>
    <property type="evidence" value="ECO:0007669"/>
    <property type="project" value="InterPro"/>
</dbReference>
<reference evidence="10 11" key="1">
    <citation type="submission" date="2018-04" db="EMBL/GenBank/DDBJ databases">
        <title>Polynucleobacter sp. LimPoW16 genome.</title>
        <authorList>
            <person name="Hahn M.W."/>
        </authorList>
    </citation>
    <scope>NUCLEOTIDE SEQUENCE [LARGE SCALE GENOMIC DNA]</scope>
    <source>
        <strain evidence="10 11">LimPoW16</strain>
    </source>
</reference>
<keyword evidence="11" id="KW-1185">Reference proteome</keyword>
<sequence length="542" mass="58150">MFRTQLDRFERKSTVRTKLQVSFGLILFFTVVVGGISLYGYQVMGNSASQIYLQGAQGVGDAKQLQLEAVEIDNQLGRYLLASSFVDKAEASLQRDDAMAKIEKLRTALEETKKRVEVNIIRSSTRIEFNEVVEDLETYLTAIEQILILDKSSSTSSIGMFFGEKYQGFKPRINKNLQDFVAAKLEGAQISYDKAIEAKHTAILTTVITIIVAVLLSIFIGIRLRSSIISPLNKTRESLDALAESKLNNEIVGLDYVGVTGQIAIAVKTLQNNLRNAIQEISGNALMISASSEELAMVSAQLSANAEETSSQANEVAQSSEIVSQNTQSVATAAEEFSASIREISINAMEASRVANQAVTIANNTNQQMSKLNSSSIQIGEVVAVIADIAEQTNLLALNATIEAARAGELGKGFAVVANEVKELARSTAKATNEIGQSINAIQADAKGAIESINEITQIINRIDDISSIIATAVEEQAATVSEISRNISTSADSSTRITETIESVAIAAKGISSGSSDIQNSSAELARVSATLKDLVAKFEC</sequence>
<accession>A0A6M9PH48</accession>
<keyword evidence="2" id="KW-0997">Cell inner membrane</keyword>
<dbReference type="Gene3D" id="1.10.287.950">
    <property type="entry name" value="Methyl-accepting chemotaxis protein"/>
    <property type="match status" value="1"/>
</dbReference>
<dbReference type="PRINTS" id="PR00260">
    <property type="entry name" value="CHEMTRNSDUCR"/>
</dbReference>
<dbReference type="EMBL" id="CP028941">
    <property type="protein sequence ID" value="QKM62170.1"/>
    <property type="molecule type" value="Genomic_DNA"/>
</dbReference>
<dbReference type="PROSITE" id="PS50111">
    <property type="entry name" value="CHEMOTAXIS_TRANSDUC_2"/>
    <property type="match status" value="1"/>
</dbReference>
<dbReference type="GO" id="GO:0007165">
    <property type="term" value="P:signal transduction"/>
    <property type="evidence" value="ECO:0007669"/>
    <property type="project" value="UniProtKB-KW"/>
</dbReference>
<evidence type="ECO:0000256" key="3">
    <source>
        <dbReference type="ARBA" id="ARBA00023224"/>
    </source>
</evidence>
<organism evidence="10 11">
    <name type="scientific">Polynucleobacter antarcticus</name>
    <dbReference type="NCBI Taxonomy" id="1743162"/>
    <lineage>
        <taxon>Bacteria</taxon>
        <taxon>Pseudomonadati</taxon>
        <taxon>Pseudomonadota</taxon>
        <taxon>Betaproteobacteria</taxon>
        <taxon>Burkholderiales</taxon>
        <taxon>Burkholderiaceae</taxon>
        <taxon>Polynucleobacter</taxon>
    </lineage>
</organism>
<evidence type="ECO:0000313" key="10">
    <source>
        <dbReference type="EMBL" id="QKM62170.1"/>
    </source>
</evidence>
<evidence type="ECO:0000256" key="2">
    <source>
        <dbReference type="ARBA" id="ARBA00022519"/>
    </source>
</evidence>
<evidence type="ECO:0008006" key="12">
    <source>
        <dbReference type="Google" id="ProtNLM"/>
    </source>
</evidence>
<dbReference type="Pfam" id="PF12729">
    <property type="entry name" value="4HB_MCP_1"/>
    <property type="match status" value="1"/>
</dbReference>
<dbReference type="GO" id="GO:0004888">
    <property type="term" value="F:transmembrane signaling receptor activity"/>
    <property type="evidence" value="ECO:0007669"/>
    <property type="project" value="InterPro"/>
</dbReference>
<evidence type="ECO:0000313" key="11">
    <source>
        <dbReference type="Proteomes" id="UP000500806"/>
    </source>
</evidence>
<evidence type="ECO:0000259" key="8">
    <source>
        <dbReference type="PROSITE" id="PS50111"/>
    </source>
</evidence>
<evidence type="ECO:0000259" key="9">
    <source>
        <dbReference type="PROSITE" id="PS50192"/>
    </source>
</evidence>
<dbReference type="SMART" id="SM00283">
    <property type="entry name" value="MA"/>
    <property type="match status" value="1"/>
</dbReference>